<accession>A0A151MGX9</accession>
<dbReference type="AlphaFoldDB" id="A0A151MGX9"/>
<sequence>MSVQASPLGNHLPFQANITVTVMEKKLKWTAYIIDVSFNNVKRGASENTNVTHGKIIVADQATQAVAAEDVKRNSHNLDTLLYNNYNEMMNAKTCISS</sequence>
<proteinExistence type="predicted"/>
<evidence type="ECO:0000313" key="1">
    <source>
        <dbReference type="EMBL" id="KYO23640.1"/>
    </source>
</evidence>
<dbReference type="Proteomes" id="UP000050525">
    <property type="component" value="Unassembled WGS sequence"/>
</dbReference>
<evidence type="ECO:0000313" key="2">
    <source>
        <dbReference type="Proteomes" id="UP000050525"/>
    </source>
</evidence>
<protein>
    <submittedName>
        <fullName evidence="1">Uncharacterized protein</fullName>
    </submittedName>
</protein>
<organism evidence="1 2">
    <name type="scientific">Alligator mississippiensis</name>
    <name type="common">American alligator</name>
    <dbReference type="NCBI Taxonomy" id="8496"/>
    <lineage>
        <taxon>Eukaryota</taxon>
        <taxon>Metazoa</taxon>
        <taxon>Chordata</taxon>
        <taxon>Craniata</taxon>
        <taxon>Vertebrata</taxon>
        <taxon>Euteleostomi</taxon>
        <taxon>Archelosauria</taxon>
        <taxon>Archosauria</taxon>
        <taxon>Crocodylia</taxon>
        <taxon>Alligatoridae</taxon>
        <taxon>Alligatorinae</taxon>
        <taxon>Alligator</taxon>
    </lineage>
</organism>
<comment type="caution">
    <text evidence="1">The sequence shown here is derived from an EMBL/GenBank/DDBJ whole genome shotgun (WGS) entry which is preliminary data.</text>
</comment>
<keyword evidence="2" id="KW-1185">Reference proteome</keyword>
<reference evidence="1 2" key="1">
    <citation type="journal article" date="2012" name="Genome Biol.">
        <title>Sequencing three crocodilian genomes to illuminate the evolution of archosaurs and amniotes.</title>
        <authorList>
            <person name="St John J.A."/>
            <person name="Braun E.L."/>
            <person name="Isberg S.R."/>
            <person name="Miles L.G."/>
            <person name="Chong A.Y."/>
            <person name="Gongora J."/>
            <person name="Dalzell P."/>
            <person name="Moran C."/>
            <person name="Bed'hom B."/>
            <person name="Abzhanov A."/>
            <person name="Burgess S.C."/>
            <person name="Cooksey A.M."/>
            <person name="Castoe T.A."/>
            <person name="Crawford N.G."/>
            <person name="Densmore L.D."/>
            <person name="Drew J.C."/>
            <person name="Edwards S.V."/>
            <person name="Faircloth B.C."/>
            <person name="Fujita M.K."/>
            <person name="Greenwold M.J."/>
            <person name="Hoffmann F.G."/>
            <person name="Howard J.M."/>
            <person name="Iguchi T."/>
            <person name="Janes D.E."/>
            <person name="Khan S.Y."/>
            <person name="Kohno S."/>
            <person name="de Koning A.J."/>
            <person name="Lance S.L."/>
            <person name="McCarthy F.M."/>
            <person name="McCormack J.E."/>
            <person name="Merchant M.E."/>
            <person name="Peterson D.G."/>
            <person name="Pollock D.D."/>
            <person name="Pourmand N."/>
            <person name="Raney B.J."/>
            <person name="Roessler K.A."/>
            <person name="Sanford J.R."/>
            <person name="Sawyer R.H."/>
            <person name="Schmidt C.J."/>
            <person name="Triplett E.W."/>
            <person name="Tuberville T.D."/>
            <person name="Venegas-Anaya M."/>
            <person name="Howard J.T."/>
            <person name="Jarvis E.D."/>
            <person name="Guillette L.J.Jr."/>
            <person name="Glenn T.C."/>
            <person name="Green R.E."/>
            <person name="Ray D.A."/>
        </authorList>
    </citation>
    <scope>NUCLEOTIDE SEQUENCE [LARGE SCALE GENOMIC DNA]</scope>
    <source>
        <strain evidence="1">KSC_2009_1</strain>
    </source>
</reference>
<gene>
    <name evidence="1" type="ORF">Y1Q_0002277</name>
</gene>
<dbReference type="EMBL" id="AKHW03006178">
    <property type="protein sequence ID" value="KYO23640.1"/>
    <property type="molecule type" value="Genomic_DNA"/>
</dbReference>
<name>A0A151MGX9_ALLMI</name>